<evidence type="ECO:0000313" key="3">
    <source>
        <dbReference type="EMBL" id="KDS35304.1"/>
    </source>
</evidence>
<dbReference type="EMBL" id="JNHK01000094">
    <property type="protein sequence ID" value="KDS35304.1"/>
    <property type="molecule type" value="Genomic_DNA"/>
</dbReference>
<dbReference type="AlphaFoldDB" id="A0AB34LBT8"/>
<evidence type="ECO:0000313" key="4">
    <source>
        <dbReference type="Proteomes" id="UP000027850"/>
    </source>
</evidence>
<reference evidence="3 4" key="1">
    <citation type="submission" date="2014-04" db="EMBL/GenBank/DDBJ databases">
        <authorList>
            <person name="Sears C."/>
            <person name="Carroll K."/>
            <person name="Sack B.R."/>
            <person name="Qadri F."/>
            <person name="Myers L.L."/>
            <person name="Chung G.-T."/>
            <person name="Escheverria P."/>
            <person name="Fraser C.M."/>
            <person name="Sadzewicz L."/>
            <person name="Shefchek K.A."/>
            <person name="Tallon L."/>
            <person name="Das S.P."/>
            <person name="Daugherty S."/>
            <person name="Mongodin E.F."/>
        </authorList>
    </citation>
    <scope>NUCLEOTIDE SEQUENCE [LARGE SCALE GENOMIC DNA]</scope>
    <source>
        <strain evidence="3 4">3776 D15 i</strain>
    </source>
</reference>
<dbReference type="SUPFAM" id="SSF51064">
    <property type="entry name" value="Head domain of nucleotide exchange factor GrpE"/>
    <property type="match status" value="1"/>
</dbReference>
<dbReference type="Proteomes" id="UP000027850">
    <property type="component" value="Unassembled WGS sequence"/>
</dbReference>
<feature type="coiled-coil region" evidence="2">
    <location>
        <begin position="11"/>
        <end position="42"/>
    </location>
</feature>
<organism evidence="3 4">
    <name type="scientific">Parabacteroides distasonis str. 3776 D15 i</name>
    <dbReference type="NCBI Taxonomy" id="1339342"/>
    <lineage>
        <taxon>Bacteria</taxon>
        <taxon>Pseudomonadati</taxon>
        <taxon>Bacteroidota</taxon>
        <taxon>Bacteroidia</taxon>
        <taxon>Bacteroidales</taxon>
        <taxon>Tannerellaceae</taxon>
        <taxon>Parabacteroides</taxon>
    </lineage>
</organism>
<name>A0AB34LBT8_PARDI</name>
<dbReference type="InterPro" id="IPR009012">
    <property type="entry name" value="GrpE_head"/>
</dbReference>
<dbReference type="Gene3D" id="2.30.22.10">
    <property type="entry name" value="Head domain of nucleotide exchange factor GrpE"/>
    <property type="match status" value="1"/>
</dbReference>
<dbReference type="Pfam" id="PF01025">
    <property type="entry name" value="GrpE"/>
    <property type="match status" value="1"/>
</dbReference>
<proteinExistence type="predicted"/>
<dbReference type="InterPro" id="IPR000740">
    <property type="entry name" value="GrpE"/>
</dbReference>
<comment type="caution">
    <text evidence="3">The sequence shown here is derived from an EMBL/GenBank/DDBJ whole genome shotgun (WGS) entry which is preliminary data.</text>
</comment>
<gene>
    <name evidence="3" type="ORF">M091_2078</name>
</gene>
<evidence type="ECO:0000256" key="1">
    <source>
        <dbReference type="ARBA" id="ARBA00023186"/>
    </source>
</evidence>
<dbReference type="GO" id="GO:0006457">
    <property type="term" value="P:protein folding"/>
    <property type="evidence" value="ECO:0007669"/>
    <property type="project" value="InterPro"/>
</dbReference>
<sequence>MDIKPTIEEKMADSLRQIVTLQNEKEQAKKNHEKELDDIFNEVLTVIDTFQKSEAIIKERGLDQEENASKAIKRLLNAKKKALSVLEKFNVRKIEFDSGMVDDDLCTTIETEPDSTRKNGEIISIEKDGYTRNGHLIRRAEVVIVKN</sequence>
<dbReference type="GO" id="GO:0000774">
    <property type="term" value="F:adenyl-nucleotide exchange factor activity"/>
    <property type="evidence" value="ECO:0007669"/>
    <property type="project" value="InterPro"/>
</dbReference>
<accession>A0AB34LBT8</accession>
<evidence type="ECO:0000256" key="2">
    <source>
        <dbReference type="SAM" id="Coils"/>
    </source>
</evidence>
<protein>
    <submittedName>
        <fullName evidence="3">GrpE family protein</fullName>
    </submittedName>
</protein>
<keyword evidence="2" id="KW-0175">Coiled coil</keyword>
<dbReference type="GO" id="GO:0051087">
    <property type="term" value="F:protein-folding chaperone binding"/>
    <property type="evidence" value="ECO:0007669"/>
    <property type="project" value="InterPro"/>
</dbReference>
<dbReference type="GO" id="GO:0042803">
    <property type="term" value="F:protein homodimerization activity"/>
    <property type="evidence" value="ECO:0007669"/>
    <property type="project" value="InterPro"/>
</dbReference>
<keyword evidence="1" id="KW-0143">Chaperone</keyword>